<comment type="caution">
    <text evidence="2">The sequence shown here is derived from an EMBL/GenBank/DDBJ whole genome shotgun (WGS) entry which is preliminary data.</text>
</comment>
<name>A0A829ZD48_9FIRM</name>
<organism evidence="2 3">
    <name type="scientific">Thomasclavelia cocleata</name>
    <dbReference type="NCBI Taxonomy" id="69824"/>
    <lineage>
        <taxon>Bacteria</taxon>
        <taxon>Bacillati</taxon>
        <taxon>Bacillota</taxon>
        <taxon>Erysipelotrichia</taxon>
        <taxon>Erysipelotrichales</taxon>
        <taxon>Coprobacillaceae</taxon>
        <taxon>Thomasclavelia</taxon>
    </lineage>
</organism>
<dbReference type="Proteomes" id="UP000490821">
    <property type="component" value="Unassembled WGS sequence"/>
</dbReference>
<reference evidence="2 3" key="1">
    <citation type="journal article" date="2020" name="Microbiome">
        <title>Single-cell genomics of uncultured bacteria reveals dietary fiber responders in the mouse gut microbiota.</title>
        <authorList>
            <person name="Chijiiwa R."/>
            <person name="Hosokawa M."/>
            <person name="Kogawa M."/>
            <person name="Nishikawa Y."/>
            <person name="Ide K."/>
            <person name="Sakanashi C."/>
            <person name="Takahashi K."/>
            <person name="Takeyama H."/>
        </authorList>
    </citation>
    <scope>NUCLEOTIDE SEQUENCE [LARGE SCALE GENOMIC DNA]</scope>
    <source>
        <strain evidence="2">IMSAGC_017</strain>
    </source>
</reference>
<evidence type="ECO:0000256" key="1">
    <source>
        <dbReference type="SAM" id="Phobius"/>
    </source>
</evidence>
<evidence type="ECO:0000313" key="2">
    <source>
        <dbReference type="EMBL" id="GFI42331.1"/>
    </source>
</evidence>
<keyword evidence="1" id="KW-1133">Transmembrane helix</keyword>
<accession>A0A829ZD48</accession>
<proteinExistence type="predicted"/>
<dbReference type="NCBIfam" id="TIGR04223">
    <property type="entry name" value="quorum_AgrD"/>
    <property type="match status" value="1"/>
</dbReference>
<dbReference type="EMBL" id="BLMI01000297">
    <property type="protein sequence ID" value="GFI42331.1"/>
    <property type="molecule type" value="Genomic_DNA"/>
</dbReference>
<dbReference type="InterPro" id="IPR009229">
    <property type="entry name" value="AgrD"/>
</dbReference>
<evidence type="ECO:0000313" key="3">
    <source>
        <dbReference type="Proteomes" id="UP000490821"/>
    </source>
</evidence>
<protein>
    <recommendedName>
        <fullName evidence="4">Cyclic lactone autoinducer peptide</fullName>
    </recommendedName>
</protein>
<dbReference type="RefSeq" id="WP_172473394.1">
    <property type="nucleotide sequence ID" value="NZ_BLMI01000297.1"/>
</dbReference>
<feature type="transmembrane region" description="Helical" evidence="1">
    <location>
        <begin position="12"/>
        <end position="30"/>
    </location>
</feature>
<sequence>MMLYLQKNFYNLFVFIANVAASDVTWFGVYQPKAPESLQKSRNK</sequence>
<keyword evidence="1" id="KW-0812">Transmembrane</keyword>
<dbReference type="AlphaFoldDB" id="A0A829ZD48"/>
<keyword evidence="1" id="KW-0472">Membrane</keyword>
<gene>
    <name evidence="2" type="ORF">IMSAGC017_02379</name>
</gene>
<evidence type="ECO:0008006" key="4">
    <source>
        <dbReference type="Google" id="ProtNLM"/>
    </source>
</evidence>